<evidence type="ECO:0000256" key="1">
    <source>
        <dbReference type="SAM" id="SignalP"/>
    </source>
</evidence>
<dbReference type="InterPro" id="IPR022298">
    <property type="entry name" value="Conjug_transposon_TraN"/>
</dbReference>
<comment type="caution">
    <text evidence="2">The sequence shown here is derived from an EMBL/GenBank/DDBJ whole genome shotgun (WGS) entry which is preliminary data.</text>
</comment>
<feature type="signal peptide" evidence="1">
    <location>
        <begin position="1"/>
        <end position="21"/>
    </location>
</feature>
<dbReference type="Proteomes" id="UP000261828">
    <property type="component" value="Unassembled WGS sequence"/>
</dbReference>
<protein>
    <submittedName>
        <fullName evidence="2">DUF4138 domain-containing protein</fullName>
    </submittedName>
</protein>
<dbReference type="AlphaFoldDB" id="A0A371JMP3"/>
<organism evidence="2 3">
    <name type="scientific">Flagellimonas nanhaiensis</name>
    <dbReference type="NCBI Taxonomy" id="2292706"/>
    <lineage>
        <taxon>Bacteria</taxon>
        <taxon>Pseudomonadati</taxon>
        <taxon>Bacteroidota</taxon>
        <taxon>Flavobacteriia</taxon>
        <taxon>Flavobacteriales</taxon>
        <taxon>Flavobacteriaceae</taxon>
        <taxon>Flagellimonas</taxon>
    </lineage>
</organism>
<evidence type="ECO:0000313" key="2">
    <source>
        <dbReference type="EMBL" id="RDY58409.1"/>
    </source>
</evidence>
<reference evidence="2 3" key="1">
    <citation type="submission" date="2018-08" db="EMBL/GenBank/DDBJ databases">
        <title>Muricauda nanhaiensis sp. nov., isolated from seawater of the South China Sea.</title>
        <authorList>
            <person name="Dang Y."/>
        </authorList>
    </citation>
    <scope>NUCLEOTIDE SEQUENCE [LARGE SCALE GENOMIC DNA]</scope>
    <source>
        <strain evidence="2 3">SM1704</strain>
    </source>
</reference>
<dbReference type="OrthoDB" id="1451423at2"/>
<feature type="chain" id="PRO_5016844190" evidence="1">
    <location>
        <begin position="22"/>
        <end position="268"/>
    </location>
</feature>
<gene>
    <name evidence="2" type="ORF">DX873_15525</name>
</gene>
<name>A0A371JMP3_9FLAO</name>
<keyword evidence="1" id="KW-0732">Signal</keyword>
<sequence>MNTMKKLIVMMSLGLMLSAHAKNKIQLDTLYANSTMTMALFFPTDIKQGITGSDNFVFTYDREKEQNLGLLKAVKGDLSNLLVITADGTVYSYILKYSEHLENPNRFITKNESIGNVKQVQTERTITKQSFSVKDSLGLLRRSCESLLKLPEEKNIKTKMSDIKLSLKNFKYHGDNVYLQFEIENKSGVRFDFDYLNVFKVNRNKKRNASYQEIPLNPIYVHNKPYQILPNTKAKLVYVVPKFTIGDSEKMEVRLQELNTTRAVNLIW</sequence>
<evidence type="ECO:0000313" key="3">
    <source>
        <dbReference type="Proteomes" id="UP000261828"/>
    </source>
</evidence>
<keyword evidence="3" id="KW-1185">Reference proteome</keyword>
<dbReference type="Pfam" id="PF13595">
    <property type="entry name" value="DUF4138"/>
    <property type="match status" value="1"/>
</dbReference>
<dbReference type="EMBL" id="QTJX01000004">
    <property type="protein sequence ID" value="RDY58409.1"/>
    <property type="molecule type" value="Genomic_DNA"/>
</dbReference>
<proteinExistence type="predicted"/>
<accession>A0A371JMP3</accession>